<evidence type="ECO:0000313" key="2">
    <source>
        <dbReference type="Proteomes" id="UP001152561"/>
    </source>
</evidence>
<dbReference type="Proteomes" id="UP001152561">
    <property type="component" value="Unassembled WGS sequence"/>
</dbReference>
<organism evidence="1 2">
    <name type="scientific">Anisodus acutangulus</name>
    <dbReference type="NCBI Taxonomy" id="402998"/>
    <lineage>
        <taxon>Eukaryota</taxon>
        <taxon>Viridiplantae</taxon>
        <taxon>Streptophyta</taxon>
        <taxon>Embryophyta</taxon>
        <taxon>Tracheophyta</taxon>
        <taxon>Spermatophyta</taxon>
        <taxon>Magnoliopsida</taxon>
        <taxon>eudicotyledons</taxon>
        <taxon>Gunneridae</taxon>
        <taxon>Pentapetalae</taxon>
        <taxon>asterids</taxon>
        <taxon>lamiids</taxon>
        <taxon>Solanales</taxon>
        <taxon>Solanaceae</taxon>
        <taxon>Solanoideae</taxon>
        <taxon>Hyoscyameae</taxon>
        <taxon>Anisodus</taxon>
    </lineage>
</organism>
<reference evidence="2" key="1">
    <citation type="journal article" date="2023" name="Proc. Natl. Acad. Sci. U.S.A.">
        <title>Genomic and structural basis for evolution of tropane alkaloid biosynthesis.</title>
        <authorList>
            <person name="Wanga Y.-J."/>
            <person name="Taina T."/>
            <person name="Yua J.-Y."/>
            <person name="Lia J."/>
            <person name="Xua B."/>
            <person name="Chenc J."/>
            <person name="D'Auriad J.C."/>
            <person name="Huanga J.-P."/>
            <person name="Huanga S.-X."/>
        </authorList>
    </citation>
    <scope>NUCLEOTIDE SEQUENCE [LARGE SCALE GENOMIC DNA]</scope>
    <source>
        <strain evidence="2">cv. KIB-2019</strain>
    </source>
</reference>
<proteinExistence type="predicted"/>
<accession>A0A9Q1MN91</accession>
<name>A0A9Q1MN91_9SOLA</name>
<keyword evidence="2" id="KW-1185">Reference proteome</keyword>
<dbReference type="AlphaFoldDB" id="A0A9Q1MN91"/>
<gene>
    <name evidence="1" type="ORF">K7X08_011544</name>
</gene>
<sequence>MQTAAIFFRQVAQRIKESGIRCIAREIWRSSLDRRKQQRKQERPWRLLVNVVHHDCYLETSVQPLVIIQLVQQLALGTSVQLPTSSKSIRFHKDWDMKPLD</sequence>
<evidence type="ECO:0000313" key="1">
    <source>
        <dbReference type="EMBL" id="KAJ8562253.1"/>
    </source>
</evidence>
<protein>
    <submittedName>
        <fullName evidence="1">Uncharacterized protein</fullName>
    </submittedName>
</protein>
<comment type="caution">
    <text evidence="1">The sequence shown here is derived from an EMBL/GenBank/DDBJ whole genome shotgun (WGS) entry which is preliminary data.</text>
</comment>
<dbReference type="EMBL" id="JAJAGQ010000005">
    <property type="protein sequence ID" value="KAJ8562253.1"/>
    <property type="molecule type" value="Genomic_DNA"/>
</dbReference>